<dbReference type="UniPathway" id="UPA00074">
    <property type="reaction ID" value="UER00131"/>
</dbReference>
<keyword evidence="4" id="KW-0436">Ligase</keyword>
<dbReference type="PROSITE" id="PS01058">
    <property type="entry name" value="SAICAR_SYNTHETASE_2"/>
    <property type="match status" value="1"/>
</dbReference>
<evidence type="ECO:0000256" key="1">
    <source>
        <dbReference type="ARBA" id="ARBA00004672"/>
    </source>
</evidence>
<comment type="pathway">
    <text evidence="2">Purine metabolism; IMP biosynthesis via de novo pathway; 5-amino-1-(5-phospho-D-ribosyl)imidazole-4-carboxylate from 5-amino-1-(5-phospho-D-ribosyl)imidazole (carboxylase route): step 1/1.</text>
</comment>
<reference evidence="12" key="1">
    <citation type="submission" date="2021-02" db="EMBL/GenBank/DDBJ databases">
        <authorList>
            <person name="Nowell W R."/>
        </authorList>
    </citation>
    <scope>NUCLEOTIDE SEQUENCE</scope>
</reference>
<dbReference type="PANTHER" id="PTHR43599">
    <property type="entry name" value="MULTIFUNCTIONAL PROTEIN ADE2"/>
    <property type="match status" value="1"/>
</dbReference>
<feature type="domain" description="SAICAR synthetase/ADE2 N-terminal" evidence="10">
    <location>
        <begin position="77"/>
        <end position="162"/>
    </location>
</feature>
<evidence type="ECO:0008006" key="16">
    <source>
        <dbReference type="Google" id="ProtNLM"/>
    </source>
</evidence>
<comment type="pathway">
    <text evidence="1">Purine metabolism; IMP biosynthesis via de novo pathway; 5-amino-1-(5-phospho-D-ribosyl)imidazole-4-carboxamide from 5-amino-1-(5-phospho-D-ribosyl)imidazole-4-carboxylate: step 1/2.</text>
</comment>
<dbReference type="GO" id="GO:0004639">
    <property type="term" value="F:phosphoribosylaminoimidazolesuccinocarboxamide synthase activity"/>
    <property type="evidence" value="ECO:0007669"/>
    <property type="project" value="InterPro"/>
</dbReference>
<protein>
    <recommendedName>
        <fullName evidence="16">Phosphoribosylaminoimidazole carboxylase</fullName>
    </recommendedName>
</protein>
<dbReference type="SUPFAM" id="SSF56104">
    <property type="entry name" value="SAICAR synthase-like"/>
    <property type="match status" value="1"/>
</dbReference>
<evidence type="ECO:0000256" key="4">
    <source>
        <dbReference type="ARBA" id="ARBA00022598"/>
    </source>
</evidence>
<dbReference type="GO" id="GO:0005829">
    <property type="term" value="C:cytosol"/>
    <property type="evidence" value="ECO:0007669"/>
    <property type="project" value="TreeGrafter"/>
</dbReference>
<keyword evidence="7" id="KW-0067">ATP-binding</keyword>
<dbReference type="Pfam" id="PF00731">
    <property type="entry name" value="AIRC"/>
    <property type="match status" value="1"/>
</dbReference>
<keyword evidence="15" id="KW-1185">Reference proteome</keyword>
<evidence type="ECO:0000256" key="2">
    <source>
        <dbReference type="ARBA" id="ARBA00004747"/>
    </source>
</evidence>
<evidence type="ECO:0000259" key="9">
    <source>
        <dbReference type="Pfam" id="PF00731"/>
    </source>
</evidence>
<dbReference type="AlphaFoldDB" id="A0A814UCB4"/>
<evidence type="ECO:0000313" key="11">
    <source>
        <dbReference type="EMBL" id="CAF0954178.1"/>
    </source>
</evidence>
<dbReference type="Gene3D" id="3.40.50.1970">
    <property type="match status" value="1"/>
</dbReference>
<dbReference type="SUPFAM" id="SSF52255">
    <property type="entry name" value="N5-CAIR mutase (phosphoribosylaminoimidazole carboxylase, PurE)"/>
    <property type="match status" value="1"/>
</dbReference>
<evidence type="ECO:0000259" key="10">
    <source>
        <dbReference type="Pfam" id="PF01259"/>
    </source>
</evidence>
<feature type="domain" description="SAICAR synthetase/ADE2 N-terminal" evidence="10">
    <location>
        <begin position="215"/>
        <end position="287"/>
    </location>
</feature>
<evidence type="ECO:0000256" key="3">
    <source>
        <dbReference type="ARBA" id="ARBA00011020"/>
    </source>
</evidence>
<dbReference type="InterPro" id="IPR018236">
    <property type="entry name" value="SAICAR_synthetase_CS"/>
</dbReference>
<dbReference type="PANTHER" id="PTHR43599:SF3">
    <property type="entry name" value="SI:DKEY-6E2.2"/>
    <property type="match status" value="1"/>
</dbReference>
<accession>A0A814UCB4</accession>
<dbReference type="OrthoDB" id="9991235at2759"/>
<dbReference type="Gene3D" id="3.30.200.20">
    <property type="entry name" value="Phosphorylase Kinase, domain 1"/>
    <property type="match status" value="1"/>
</dbReference>
<dbReference type="Proteomes" id="UP000677228">
    <property type="component" value="Unassembled WGS sequence"/>
</dbReference>
<evidence type="ECO:0000313" key="14">
    <source>
        <dbReference type="EMBL" id="CAF3936014.1"/>
    </source>
</evidence>
<keyword evidence="6" id="KW-0658">Purine biosynthesis</keyword>
<dbReference type="Pfam" id="PF01259">
    <property type="entry name" value="SAICAR_synt"/>
    <property type="match status" value="2"/>
</dbReference>
<keyword evidence="5" id="KW-0547">Nucleotide-binding</keyword>
<evidence type="ECO:0000313" key="12">
    <source>
        <dbReference type="EMBL" id="CAF1172115.1"/>
    </source>
</evidence>
<dbReference type="Proteomes" id="UP000682733">
    <property type="component" value="Unassembled WGS sequence"/>
</dbReference>
<evidence type="ECO:0000256" key="5">
    <source>
        <dbReference type="ARBA" id="ARBA00022741"/>
    </source>
</evidence>
<evidence type="ECO:0000256" key="7">
    <source>
        <dbReference type="ARBA" id="ARBA00022840"/>
    </source>
</evidence>
<dbReference type="Gene3D" id="3.30.470.20">
    <property type="entry name" value="ATP-grasp fold, B domain"/>
    <property type="match status" value="1"/>
</dbReference>
<dbReference type="InterPro" id="IPR028923">
    <property type="entry name" value="SAICAR_synt/ADE2_N"/>
</dbReference>
<dbReference type="EMBL" id="CAJOBA010004921">
    <property type="protein sequence ID" value="CAF3727781.1"/>
    <property type="molecule type" value="Genomic_DNA"/>
</dbReference>
<dbReference type="GO" id="GO:0006189">
    <property type="term" value="P:'de novo' IMP biosynthetic process"/>
    <property type="evidence" value="ECO:0007669"/>
    <property type="project" value="UniProtKB-UniPathway"/>
</dbReference>
<comment type="similarity">
    <text evidence="3">In the N-terminal section; belongs to the SAICAR synthetase family.</text>
</comment>
<sequence length="548" mass="62876">MSGNGTFGQKLYDGKTKTIYSMINQPGIVCILHKDAYHCFDSLINESSGIRSRASSTTSVGSTKNSRKQSMIKSYCNIQGKGALITSITTCVFEILRDAMIPTYYVAPYSQPNIFIARKCTMIPILWIVRRLASETYIKRYPDIRCGHRFTPPLVEIYYKRHPIIYKKPVMLDLETYIEIDGTESIIDDDDDENDESCVIIWSYEQLLNAKFDIENMKITQTEVECMYETVCAIFDILEHVWLIEKNCQLIDLKLEFGITTTKEIVVANVIDIETWHIMKNDSSPNQNQHLTMPLNSTDSDEDELKTIKKNITWINDCLKEIIDLNKHSNTMKRKSIVQQPTVDDDDEIQRSHPEATFSQQEQTYWNKDVTLISGATKSVQNCGRCVIVCSNSKDIEHGNKIKLNLNDSGIQCDLRLCSIYKSTQVILKLLAQYTYEHRRPTVFVTVGNINNGLAMVLSANSQYPIIHCFVMNDTPTTNNIFDINSFITENISYSLVFSIQSAVKNVMQILSIQDWRLWCKQRGKRLRSYIDLLVADQQLISMSYKTT</sequence>
<feature type="domain" description="PurE" evidence="9">
    <location>
        <begin position="387"/>
        <end position="519"/>
    </location>
</feature>
<gene>
    <name evidence="12" type="ORF">GPM918_LOCUS22243</name>
    <name evidence="11" type="ORF">OVA965_LOCUS12298</name>
    <name evidence="14" type="ORF">SRO942_LOCUS22239</name>
    <name evidence="13" type="ORF">TMI583_LOCUS12305</name>
</gene>
<comment type="caution">
    <text evidence="12">The sequence shown here is derived from an EMBL/GenBank/DDBJ whole genome shotgun (WGS) entry which is preliminary data.</text>
</comment>
<evidence type="ECO:0000313" key="15">
    <source>
        <dbReference type="Proteomes" id="UP000663829"/>
    </source>
</evidence>
<dbReference type="InterPro" id="IPR000031">
    <property type="entry name" value="PurE_dom"/>
</dbReference>
<keyword evidence="8" id="KW-0511">Multifunctional enzyme</keyword>
<evidence type="ECO:0000256" key="6">
    <source>
        <dbReference type="ARBA" id="ARBA00022755"/>
    </source>
</evidence>
<name>A0A814UCB4_9BILA</name>
<dbReference type="EMBL" id="CAJNOK010004915">
    <property type="protein sequence ID" value="CAF0954178.1"/>
    <property type="molecule type" value="Genomic_DNA"/>
</dbReference>
<dbReference type="EMBL" id="CAJNOQ010007556">
    <property type="protein sequence ID" value="CAF1172115.1"/>
    <property type="molecule type" value="Genomic_DNA"/>
</dbReference>
<dbReference type="EMBL" id="CAJOBC010007555">
    <property type="protein sequence ID" value="CAF3936014.1"/>
    <property type="molecule type" value="Genomic_DNA"/>
</dbReference>
<dbReference type="Proteomes" id="UP000663829">
    <property type="component" value="Unassembled WGS sequence"/>
</dbReference>
<evidence type="ECO:0000256" key="8">
    <source>
        <dbReference type="ARBA" id="ARBA00023268"/>
    </source>
</evidence>
<dbReference type="GO" id="GO:0005524">
    <property type="term" value="F:ATP binding"/>
    <property type="evidence" value="ECO:0007669"/>
    <property type="project" value="UniProtKB-KW"/>
</dbReference>
<evidence type="ECO:0000313" key="13">
    <source>
        <dbReference type="EMBL" id="CAF3727781.1"/>
    </source>
</evidence>
<organism evidence="12 15">
    <name type="scientific">Didymodactylos carnosus</name>
    <dbReference type="NCBI Taxonomy" id="1234261"/>
    <lineage>
        <taxon>Eukaryota</taxon>
        <taxon>Metazoa</taxon>
        <taxon>Spiralia</taxon>
        <taxon>Gnathifera</taxon>
        <taxon>Rotifera</taxon>
        <taxon>Eurotatoria</taxon>
        <taxon>Bdelloidea</taxon>
        <taxon>Philodinida</taxon>
        <taxon>Philodinidae</taxon>
        <taxon>Didymodactylos</taxon>
    </lineage>
</organism>
<dbReference type="InterPro" id="IPR050089">
    <property type="entry name" value="SAICAR_synthetase"/>
</dbReference>
<proteinExistence type="inferred from homology"/>
<dbReference type="Proteomes" id="UP000681722">
    <property type="component" value="Unassembled WGS sequence"/>
</dbReference>